<evidence type="ECO:0000313" key="3">
    <source>
        <dbReference type="Proteomes" id="UP001634007"/>
    </source>
</evidence>
<feature type="compositionally biased region" description="Basic and acidic residues" evidence="1">
    <location>
        <begin position="39"/>
        <end position="48"/>
    </location>
</feature>
<dbReference type="Proteomes" id="UP001634007">
    <property type="component" value="Unassembled WGS sequence"/>
</dbReference>
<name>A0ABD3K065_EUCGL</name>
<dbReference type="AlphaFoldDB" id="A0ABD3K065"/>
<dbReference type="EMBL" id="JBJKBG010000007">
    <property type="protein sequence ID" value="KAL3731077.1"/>
    <property type="molecule type" value="Genomic_DNA"/>
</dbReference>
<feature type="region of interest" description="Disordered" evidence="1">
    <location>
        <begin position="28"/>
        <end position="103"/>
    </location>
</feature>
<feature type="compositionally biased region" description="Gly residues" evidence="1">
    <location>
        <begin position="83"/>
        <end position="92"/>
    </location>
</feature>
<evidence type="ECO:0000313" key="2">
    <source>
        <dbReference type="EMBL" id="KAL3731077.1"/>
    </source>
</evidence>
<proteinExistence type="predicted"/>
<sequence>MGPAVPAGACPGSPAEMLFCTSEARIGPARAGAPAVKVKGTDGFEPSDRSNGVPSGRGAPPSILHPGAGERRPGPVAPLTENGRGGDGGGGRRNAKARTGRAK</sequence>
<protein>
    <submittedName>
        <fullName evidence="2">Uncharacterized protein</fullName>
    </submittedName>
</protein>
<evidence type="ECO:0000256" key="1">
    <source>
        <dbReference type="SAM" id="MobiDB-lite"/>
    </source>
</evidence>
<comment type="caution">
    <text evidence="2">The sequence shown here is derived from an EMBL/GenBank/DDBJ whole genome shotgun (WGS) entry which is preliminary data.</text>
</comment>
<accession>A0ABD3K065</accession>
<organism evidence="2 3">
    <name type="scientific">Eucalyptus globulus</name>
    <name type="common">Tasmanian blue gum</name>
    <dbReference type="NCBI Taxonomy" id="34317"/>
    <lineage>
        <taxon>Eukaryota</taxon>
        <taxon>Viridiplantae</taxon>
        <taxon>Streptophyta</taxon>
        <taxon>Embryophyta</taxon>
        <taxon>Tracheophyta</taxon>
        <taxon>Spermatophyta</taxon>
        <taxon>Magnoliopsida</taxon>
        <taxon>eudicotyledons</taxon>
        <taxon>Gunneridae</taxon>
        <taxon>Pentapetalae</taxon>
        <taxon>rosids</taxon>
        <taxon>malvids</taxon>
        <taxon>Myrtales</taxon>
        <taxon>Myrtaceae</taxon>
        <taxon>Myrtoideae</taxon>
        <taxon>Eucalypteae</taxon>
        <taxon>Eucalyptus</taxon>
    </lineage>
</organism>
<keyword evidence="3" id="KW-1185">Reference proteome</keyword>
<reference evidence="2 3" key="1">
    <citation type="submission" date="2024-11" db="EMBL/GenBank/DDBJ databases">
        <title>Chromosome-level genome assembly of Eucalyptus globulus Labill. provides insights into its genome evolution.</title>
        <authorList>
            <person name="Li X."/>
        </authorList>
    </citation>
    <scope>NUCLEOTIDE SEQUENCE [LARGE SCALE GENOMIC DNA]</scope>
    <source>
        <strain evidence="2">CL2024</strain>
        <tissue evidence="2">Fresh tender leaves</tissue>
    </source>
</reference>
<gene>
    <name evidence="2" type="ORF">ACJRO7_028014</name>
</gene>
<feature type="compositionally biased region" description="Basic residues" evidence="1">
    <location>
        <begin position="93"/>
        <end position="103"/>
    </location>
</feature>